<accession>A0AAD5QFF1</accession>
<evidence type="ECO:0000313" key="1">
    <source>
        <dbReference type="EMBL" id="KAJ1345640.1"/>
    </source>
</evidence>
<evidence type="ECO:0000313" key="2">
    <source>
        <dbReference type="Proteomes" id="UP001196413"/>
    </source>
</evidence>
<gene>
    <name evidence="1" type="ORF">KIN20_000217</name>
</gene>
<sequence>MYFVSIQTGDAAVVYDSAEFPIEHYWKKRYIFGISGSFLVSETGKLVRCGRGISSVFFRHRKLIRRSYRKFLRHKEKKSDIDVAHKNVARKGNRSDAFLLRHIVAHFVHSELLLLAYLS</sequence>
<protein>
    <submittedName>
        <fullName evidence="1">Uncharacterized protein</fullName>
    </submittedName>
</protein>
<dbReference type="EMBL" id="JAHQIW010000044">
    <property type="protein sequence ID" value="KAJ1345640.1"/>
    <property type="molecule type" value="Genomic_DNA"/>
</dbReference>
<name>A0AAD5QFF1_PARTN</name>
<reference evidence="1" key="1">
    <citation type="submission" date="2021-06" db="EMBL/GenBank/DDBJ databases">
        <title>Parelaphostrongylus tenuis whole genome reference sequence.</title>
        <authorList>
            <person name="Garwood T.J."/>
            <person name="Larsen P.A."/>
            <person name="Fountain-Jones N.M."/>
            <person name="Garbe J.R."/>
            <person name="Macchietto M.G."/>
            <person name="Kania S.A."/>
            <person name="Gerhold R.W."/>
            <person name="Richards J.E."/>
            <person name="Wolf T.M."/>
        </authorList>
    </citation>
    <scope>NUCLEOTIDE SEQUENCE</scope>
    <source>
        <strain evidence="1">MNPRO001-30</strain>
        <tissue evidence="1">Meninges</tissue>
    </source>
</reference>
<keyword evidence="2" id="KW-1185">Reference proteome</keyword>
<dbReference type="Proteomes" id="UP001196413">
    <property type="component" value="Unassembled WGS sequence"/>
</dbReference>
<comment type="caution">
    <text evidence="1">The sequence shown here is derived from an EMBL/GenBank/DDBJ whole genome shotgun (WGS) entry which is preliminary data.</text>
</comment>
<organism evidence="1 2">
    <name type="scientific">Parelaphostrongylus tenuis</name>
    <name type="common">Meningeal worm</name>
    <dbReference type="NCBI Taxonomy" id="148309"/>
    <lineage>
        <taxon>Eukaryota</taxon>
        <taxon>Metazoa</taxon>
        <taxon>Ecdysozoa</taxon>
        <taxon>Nematoda</taxon>
        <taxon>Chromadorea</taxon>
        <taxon>Rhabditida</taxon>
        <taxon>Rhabditina</taxon>
        <taxon>Rhabditomorpha</taxon>
        <taxon>Strongyloidea</taxon>
        <taxon>Metastrongylidae</taxon>
        <taxon>Parelaphostrongylus</taxon>
    </lineage>
</organism>
<proteinExistence type="predicted"/>
<dbReference type="AlphaFoldDB" id="A0AAD5QFF1"/>